<dbReference type="AlphaFoldDB" id="A0A6B2GXX7"/>
<name>A0A6B2GXX7_9BACT</name>
<organism evidence="1 2">
    <name type="scientific">Pontibacter fetidus</name>
    <dbReference type="NCBI Taxonomy" id="2700082"/>
    <lineage>
        <taxon>Bacteria</taxon>
        <taxon>Pseudomonadati</taxon>
        <taxon>Bacteroidota</taxon>
        <taxon>Cytophagia</taxon>
        <taxon>Cytophagales</taxon>
        <taxon>Hymenobacteraceae</taxon>
        <taxon>Pontibacter</taxon>
    </lineage>
</organism>
<evidence type="ECO:0008006" key="3">
    <source>
        <dbReference type="Google" id="ProtNLM"/>
    </source>
</evidence>
<evidence type="ECO:0000313" key="1">
    <source>
        <dbReference type="EMBL" id="NDK54841.1"/>
    </source>
</evidence>
<sequence>MYSANMHSTHVNNCEQIAQNSYYDLKIDKAKNRIYFTIHGFWKNKEAVSSFISDWEKCVSLSTSGFTILTDMTSMITHPQELNELHMAAQKMVIDAGVKQVANVLPSDKIANLQANSFTNNSSLPFRNFANCQEAEAWLNQVTTPFIT</sequence>
<dbReference type="Proteomes" id="UP000478546">
    <property type="component" value="Unassembled WGS sequence"/>
</dbReference>
<evidence type="ECO:0000313" key="2">
    <source>
        <dbReference type="Proteomes" id="UP000478546"/>
    </source>
</evidence>
<protein>
    <recommendedName>
        <fullName evidence="3">STAS/SEC14 domain-containing protein</fullName>
    </recommendedName>
</protein>
<gene>
    <name evidence="1" type="ORF">GWO68_02825</name>
</gene>
<keyword evidence="2" id="KW-1185">Reference proteome</keyword>
<accession>A0A6B2GXX7</accession>
<reference evidence="1 2" key="1">
    <citation type="submission" date="2020-01" db="EMBL/GenBank/DDBJ databases">
        <authorList>
            <person name="Kim M.K."/>
        </authorList>
    </citation>
    <scope>NUCLEOTIDE SEQUENCE [LARGE SCALE GENOMIC DNA]</scope>
    <source>
        <strain evidence="1 2">BT213</strain>
    </source>
</reference>
<comment type="caution">
    <text evidence="1">The sequence shown here is derived from an EMBL/GenBank/DDBJ whole genome shotgun (WGS) entry which is preliminary data.</text>
</comment>
<proteinExistence type="predicted"/>
<dbReference type="EMBL" id="JAAEAA010000003">
    <property type="protein sequence ID" value="NDK54841.1"/>
    <property type="molecule type" value="Genomic_DNA"/>
</dbReference>
<dbReference type="RefSeq" id="WP_162344896.1">
    <property type="nucleotide sequence ID" value="NZ_JAAEAA010000003.1"/>
</dbReference>